<evidence type="ECO:0000259" key="9">
    <source>
        <dbReference type="PROSITE" id="PS50927"/>
    </source>
</evidence>
<sequence length="1480" mass="149467">MADGKVDGTSINDSISSSYSDGDGDSIDGGDGWNDSVYGYGGSDTIDAGSGDDTVYGGSGDDTIYGGSGGNDWLYGGSGNDSFWGSSGNDVIYGGTGQDTLEGDSGDDTLYSDSGDDDVYGGRGNDIIFVTSGTSAYIEGNSGDDTLDFSGLTDTYISGYGFYSGSDGYITFYNGERLEFRGIENFTNYSNKIVAGGSGSENMGNGYTDGEGDAIGSGDGNENDKIHAGAGNDTVTAGTGDDAVYGSNDGDWVYGGTGDDSLEGGAGSDNVYGGIGADYLGGGWNNDSLYGGAGSDTMIADRGSDYLAGGSGDDVMRGGYETPDFGGSSDRMGPGDDLYIGQALYSSNNDARLIVRMDGSIVVQIDNDGNGTLEVYNVFGHTVLGAERLHVGTDGNLIAYDKDGNILASTGSSSGSPGELVMQTDGNLVYYDESSSAFWALGTSGNNNSFSVAEDSSNDTMDGGAGADTIYGEGGTDSLIGGSGDDVIYGGTANDSISGGAGADSLDSGSGDDTVSGGTGNDTIATYSGNDTIYGNSGDDSLFAGSGNDSIQSGAGSDTALGGTGTDYVYGNAGNDALYGGAGTDTLYGDSGDDALDGGSGDDQLYGGDGSDTLYSGPGNDTYTGGTGMDYIDFGNETSAVSLNLATNTLGGAATGDVIWSGIDGAYGTDYDDTLVGFDGFSLSGDAYTNIFYGRAGNDDLAGLQGPDELYGGSGEDTIRIADNAGNDTIEGGEGGSDTDVLDLTAVTSAVTVTYSGPEAGTVTFGTNTITFSEIERIDLTAQADSVTAGASDDVIYGYAGDDVVVAGAGSDTVFGGAGNDSITSGSGDDSLSGGSGDDTFYITGPGNHSVAGGETSGDNDILDLSAVSGDAYVFFASGDDGAGTVKFSNGDIMSFSEMESVVGGNRPDGTVTGTAGDDVMTGGYIDSQGDAVEDWDYALADSIVAGQGADTVEGGQAGDTIYGGSGADVLSGNSGDDSVYGEAGADVIDGGTGSDTLFGGSGDDTFIMDDGYGTDTIYGGEAGSDNDVLDLTRFDTTGATITYTSAESGTVTHGSDTINFYGIEEVAATDQADTLSGSSAGDSMAGGAGNDQIDGNSGDDSLYGGSGDDLLIIDETDSVIDGGTGRDTVSAADAGSGISFDMGASNVEEVWGSDFGDTIDGSSAASGSSIQGGGGADVLSAGGGQEVYGGSGDDSISSAGGDDTLYGGSGSDYITLTGPGNYQLFGGEDAGDTDNDTLDLSALGDSNQVSSITYGGGDNESGTIVFTSGDTATFSGFENVICFARGTHILTANGYRPVERLRAGDMVRTKDRGMRPLRWIGSRTVSAMGSSAPVVIGEGVLGNRRELVVSPQHRMLIAGWQADVLFGEPEVFVPAKFLIDYDNTYRRYGGEVEYFHLCFDRHEVIFAEGAACESFLPGAVGADAIPDHHLAELYQVFPQMRDDIHWMKPARLTLRAHEARSLRRVFARPSAEAMAPRLV</sequence>
<feature type="compositionally biased region" description="Low complexity" evidence="8">
    <location>
        <begin position="820"/>
        <end position="833"/>
    </location>
</feature>
<dbReference type="InterPro" id="IPR011049">
    <property type="entry name" value="Serralysin-like_metalloprot_C"/>
</dbReference>
<dbReference type="InterPro" id="IPR018511">
    <property type="entry name" value="Hemolysin-typ_Ca-bd_CS"/>
</dbReference>
<feature type="region of interest" description="Disordered" evidence="8">
    <location>
        <begin position="818"/>
        <end position="856"/>
    </location>
</feature>
<dbReference type="InterPro" id="IPR050557">
    <property type="entry name" value="RTX_toxin/Mannuronan_C5-epim"/>
</dbReference>
<dbReference type="GO" id="GO:0016539">
    <property type="term" value="P:intein-mediated protein splicing"/>
    <property type="evidence" value="ECO:0007669"/>
    <property type="project" value="InterPro"/>
</dbReference>
<evidence type="ECO:0000256" key="2">
    <source>
        <dbReference type="ARBA" id="ARBA00004613"/>
    </source>
</evidence>
<dbReference type="InterPro" id="IPR036426">
    <property type="entry name" value="Bulb-type_lectin_dom_sf"/>
</dbReference>
<dbReference type="Pfam" id="PF13403">
    <property type="entry name" value="Hint_2"/>
    <property type="match status" value="1"/>
</dbReference>
<dbReference type="GO" id="GO:0090729">
    <property type="term" value="F:toxin activity"/>
    <property type="evidence" value="ECO:0007669"/>
    <property type="project" value="UniProtKB-KW"/>
</dbReference>
<accession>A0A0A0EGS0</accession>
<evidence type="ECO:0000256" key="7">
    <source>
        <dbReference type="ARBA" id="ARBA00023136"/>
    </source>
</evidence>
<feature type="compositionally biased region" description="Gly residues" evidence="8">
    <location>
        <begin position="1171"/>
        <end position="1193"/>
    </location>
</feature>
<organism evidence="10 11">
    <name type="scientific">Pseudooceanicola atlanticus</name>
    <dbReference type="NCBI Taxonomy" id="1461694"/>
    <lineage>
        <taxon>Bacteria</taxon>
        <taxon>Pseudomonadati</taxon>
        <taxon>Pseudomonadota</taxon>
        <taxon>Alphaproteobacteria</taxon>
        <taxon>Rhodobacterales</taxon>
        <taxon>Paracoccaceae</taxon>
        <taxon>Pseudooceanicola</taxon>
    </lineage>
</organism>
<dbReference type="PROSITE" id="PS00330">
    <property type="entry name" value="HEMOLYSIN_CALCIUM"/>
    <property type="match status" value="7"/>
</dbReference>
<feature type="compositionally biased region" description="Low complexity" evidence="8">
    <location>
        <begin position="1194"/>
        <end position="1203"/>
    </location>
</feature>
<evidence type="ECO:0000256" key="6">
    <source>
        <dbReference type="ARBA" id="ARBA00023026"/>
    </source>
</evidence>
<name>A0A0A0EGS0_9RHOB</name>
<feature type="domain" description="Bulb-type lectin" evidence="9">
    <location>
        <begin position="329"/>
        <end position="443"/>
    </location>
</feature>
<dbReference type="InterPro" id="IPR036844">
    <property type="entry name" value="Hint_dom_sf"/>
</dbReference>
<reference evidence="10 11" key="1">
    <citation type="journal article" date="2015" name="Antonie Van Leeuwenhoek">
        <title>Pseudooceanicola atlanticus gen. nov. sp. nov., isolated from surface seawater of the Atlantic Ocean and reclassification of Oceanicola batsensis, Oceanicola marinus, Oceanicola nitratireducens, Oceanicola nanhaiensis, Oceanicola antarcticus and Oceanicola flagellatus, as Pseudooceanicola batsensis comb. nov., Pseudooceanicola marinus comb. nov., Pseudooceanicola nitratireducens comb. nov., Pseudooceanicola nanhaiensis comb. nov., Pseudooceanicola antarcticus comb. nov., and Pseudooceanicola flagellatus comb. nov.</title>
        <authorList>
            <person name="Lai Q."/>
            <person name="Li G."/>
            <person name="Liu X."/>
            <person name="Du Y."/>
            <person name="Sun F."/>
            <person name="Shao Z."/>
        </authorList>
    </citation>
    <scope>NUCLEOTIDE SEQUENCE [LARGE SCALE GENOMIC DNA]</scope>
    <source>
        <strain evidence="10 11">22II-s11g</strain>
    </source>
</reference>
<keyword evidence="11" id="KW-1185">Reference proteome</keyword>
<evidence type="ECO:0000313" key="10">
    <source>
        <dbReference type="EMBL" id="KGM49298.1"/>
    </source>
</evidence>
<keyword evidence="7" id="KW-0472">Membrane</keyword>
<evidence type="ECO:0000256" key="5">
    <source>
        <dbReference type="ARBA" id="ARBA00022737"/>
    </source>
</evidence>
<feature type="region of interest" description="Disordered" evidence="8">
    <location>
        <begin position="206"/>
        <end position="233"/>
    </location>
</feature>
<dbReference type="InterPro" id="IPR003995">
    <property type="entry name" value="RTX_toxin_determinant-A"/>
</dbReference>
<dbReference type="InterPro" id="IPR028992">
    <property type="entry name" value="Hedgehog/Intein_dom"/>
</dbReference>
<dbReference type="InterPro" id="IPR001343">
    <property type="entry name" value="Hemolysn_Ca-bd"/>
</dbReference>
<feature type="compositionally biased region" description="Gly residues" evidence="8">
    <location>
        <begin position="207"/>
        <end position="219"/>
    </location>
</feature>
<dbReference type="Gene3D" id="2.90.10.10">
    <property type="entry name" value="Bulb-type lectin domain"/>
    <property type="match status" value="1"/>
</dbReference>
<evidence type="ECO:0000256" key="3">
    <source>
        <dbReference type="ARBA" id="ARBA00022525"/>
    </source>
</evidence>
<dbReference type="Proteomes" id="UP000030004">
    <property type="component" value="Unassembled WGS sequence"/>
</dbReference>
<gene>
    <name evidence="10" type="ORF">ATO9_04505</name>
</gene>
<dbReference type="InterPro" id="IPR006141">
    <property type="entry name" value="Intein_N"/>
</dbReference>
<evidence type="ECO:0000256" key="4">
    <source>
        <dbReference type="ARBA" id="ARBA00022656"/>
    </source>
</evidence>
<dbReference type="Gene3D" id="2.170.16.10">
    <property type="entry name" value="Hedgehog/Intein (Hint) domain"/>
    <property type="match status" value="1"/>
</dbReference>
<feature type="region of interest" description="Disordered" evidence="8">
    <location>
        <begin position="1075"/>
        <end position="1102"/>
    </location>
</feature>
<dbReference type="GO" id="GO:0005576">
    <property type="term" value="C:extracellular region"/>
    <property type="evidence" value="ECO:0007669"/>
    <property type="project" value="UniProtKB-SubCell"/>
</dbReference>
<comment type="caution">
    <text evidence="10">The sequence shown here is derived from an EMBL/GenBank/DDBJ whole genome shotgun (WGS) entry which is preliminary data.</text>
</comment>
<dbReference type="SUPFAM" id="SSF51110">
    <property type="entry name" value="alpha-D-mannose-specific plant lectins"/>
    <property type="match status" value="1"/>
</dbReference>
<dbReference type="SUPFAM" id="SSF51294">
    <property type="entry name" value="Hedgehog/intein (Hint) domain"/>
    <property type="match status" value="1"/>
</dbReference>
<dbReference type="PANTHER" id="PTHR38340">
    <property type="entry name" value="S-LAYER PROTEIN"/>
    <property type="match status" value="1"/>
</dbReference>
<feature type="region of interest" description="Disordered" evidence="8">
    <location>
        <begin position="591"/>
        <end position="620"/>
    </location>
</feature>
<dbReference type="PRINTS" id="PR01488">
    <property type="entry name" value="RTXTOXINA"/>
</dbReference>
<feature type="region of interest" description="Disordered" evidence="8">
    <location>
        <begin position="1163"/>
        <end position="1203"/>
    </location>
</feature>
<dbReference type="STRING" id="1461694.ATO9_04505"/>
<keyword evidence="3" id="KW-0964">Secreted</keyword>
<dbReference type="PRINTS" id="PR00313">
    <property type="entry name" value="CABNDNGRPT"/>
</dbReference>
<keyword evidence="5" id="KW-0677">Repeat</keyword>
<evidence type="ECO:0000256" key="8">
    <source>
        <dbReference type="SAM" id="MobiDB-lite"/>
    </source>
</evidence>
<dbReference type="GO" id="GO:0005509">
    <property type="term" value="F:calcium ion binding"/>
    <property type="evidence" value="ECO:0007669"/>
    <property type="project" value="InterPro"/>
</dbReference>
<evidence type="ECO:0000256" key="1">
    <source>
        <dbReference type="ARBA" id="ARBA00004370"/>
    </source>
</evidence>
<dbReference type="InterPro" id="IPR001480">
    <property type="entry name" value="Bulb-type_lectin_dom"/>
</dbReference>
<keyword evidence="6" id="KW-0843">Virulence</keyword>
<dbReference type="Pfam" id="PF00353">
    <property type="entry name" value="HemolysinCabind"/>
    <property type="match status" value="14"/>
</dbReference>
<evidence type="ECO:0000313" key="11">
    <source>
        <dbReference type="Proteomes" id="UP000030004"/>
    </source>
</evidence>
<dbReference type="PROSITE" id="PS50927">
    <property type="entry name" value="BULB_LECTIN"/>
    <property type="match status" value="1"/>
</dbReference>
<dbReference type="GO" id="GO:0016020">
    <property type="term" value="C:membrane"/>
    <property type="evidence" value="ECO:0007669"/>
    <property type="project" value="UniProtKB-SubCell"/>
</dbReference>
<feature type="region of interest" description="Disordered" evidence="8">
    <location>
        <begin position="94"/>
        <end position="116"/>
    </location>
</feature>
<dbReference type="EMBL" id="AQQX01000002">
    <property type="protein sequence ID" value="KGM49298.1"/>
    <property type="molecule type" value="Genomic_DNA"/>
</dbReference>
<dbReference type="OrthoDB" id="6305173at2"/>
<dbReference type="Gene3D" id="2.150.10.10">
    <property type="entry name" value="Serralysin-like metalloprotease, C-terminal"/>
    <property type="match status" value="7"/>
</dbReference>
<dbReference type="PROSITE" id="PS50817">
    <property type="entry name" value="INTEIN_N_TER"/>
    <property type="match status" value="1"/>
</dbReference>
<dbReference type="eggNOG" id="COG2931">
    <property type="taxonomic scope" value="Bacteria"/>
</dbReference>
<feature type="region of interest" description="Disordered" evidence="8">
    <location>
        <begin position="500"/>
        <end position="523"/>
    </location>
</feature>
<proteinExistence type="predicted"/>
<dbReference type="RefSeq" id="WP_043745856.1">
    <property type="nucleotide sequence ID" value="NZ_AQQX01000002.1"/>
</dbReference>
<feature type="region of interest" description="Disordered" evidence="8">
    <location>
        <begin position="1"/>
        <end position="31"/>
    </location>
</feature>
<protein>
    <recommendedName>
        <fullName evidence="9">Bulb-type lectin domain-containing protein</fullName>
    </recommendedName>
</protein>
<dbReference type="SUPFAM" id="SSF51120">
    <property type="entry name" value="beta-Roll"/>
    <property type="match status" value="9"/>
</dbReference>
<comment type="subcellular location">
    <subcellularLocation>
        <location evidence="1">Membrane</location>
    </subcellularLocation>
    <subcellularLocation>
        <location evidence="2">Secreted</location>
    </subcellularLocation>
</comment>
<feature type="compositionally biased region" description="Low complexity" evidence="8">
    <location>
        <begin position="500"/>
        <end position="516"/>
    </location>
</feature>
<keyword evidence="4" id="KW-0800">Toxin</keyword>
<feature type="compositionally biased region" description="Low complexity" evidence="8">
    <location>
        <begin position="7"/>
        <end position="21"/>
    </location>
</feature>
<dbReference type="PANTHER" id="PTHR38340:SF1">
    <property type="entry name" value="S-LAYER PROTEIN"/>
    <property type="match status" value="1"/>
</dbReference>